<keyword evidence="2" id="KW-0472">Membrane</keyword>
<keyword evidence="2" id="KW-0812">Transmembrane</keyword>
<evidence type="ECO:0000256" key="2">
    <source>
        <dbReference type="SAM" id="Phobius"/>
    </source>
</evidence>
<protein>
    <submittedName>
        <fullName evidence="3">Uncharacterized protein</fullName>
    </submittedName>
</protein>
<reference evidence="3 4" key="1">
    <citation type="submission" date="2018-06" db="EMBL/GenBank/DDBJ databases">
        <title>Natronomonas sp. F16-60 a new haloarchaeon isolated from a solar saltern of Isla Cristina, Huelva, Spain.</title>
        <authorList>
            <person name="Duran-Viseras A."/>
            <person name="Sanchez-Porro C."/>
            <person name="Ventosa A."/>
        </authorList>
    </citation>
    <scope>NUCLEOTIDE SEQUENCE [LARGE SCALE GENOMIC DNA]</scope>
    <source>
        <strain evidence="3 4">F16-60</strain>
    </source>
</reference>
<feature type="compositionally biased region" description="Basic and acidic residues" evidence="1">
    <location>
        <begin position="60"/>
        <end position="74"/>
    </location>
</feature>
<name>A0A554NDA2_9EURY</name>
<evidence type="ECO:0000313" key="3">
    <source>
        <dbReference type="EMBL" id="TSD15353.1"/>
    </source>
</evidence>
<dbReference type="Proteomes" id="UP000319894">
    <property type="component" value="Unassembled WGS sequence"/>
</dbReference>
<feature type="compositionally biased region" description="Acidic residues" evidence="1">
    <location>
        <begin position="39"/>
        <end position="48"/>
    </location>
</feature>
<dbReference type="AlphaFoldDB" id="A0A554NDA2"/>
<accession>A0A554NDA2</accession>
<gene>
    <name evidence="3" type="ORF">DP107_05785</name>
</gene>
<proteinExistence type="predicted"/>
<keyword evidence="4" id="KW-1185">Reference proteome</keyword>
<feature type="transmembrane region" description="Helical" evidence="2">
    <location>
        <begin position="114"/>
        <end position="134"/>
    </location>
</feature>
<dbReference type="EMBL" id="QMDX01000002">
    <property type="protein sequence ID" value="TSD15353.1"/>
    <property type="molecule type" value="Genomic_DNA"/>
</dbReference>
<comment type="caution">
    <text evidence="3">The sequence shown here is derived from an EMBL/GenBank/DDBJ whole genome shotgun (WGS) entry which is preliminary data.</text>
</comment>
<organism evidence="3 4">
    <name type="scientific">Haloglomus irregulare</name>
    <dbReference type="NCBI Taxonomy" id="2234134"/>
    <lineage>
        <taxon>Archaea</taxon>
        <taxon>Methanobacteriati</taxon>
        <taxon>Methanobacteriota</taxon>
        <taxon>Stenosarchaea group</taxon>
        <taxon>Halobacteria</taxon>
        <taxon>Halobacteriales</taxon>
        <taxon>Natronomonadaceae</taxon>
        <taxon>Haloglomus</taxon>
    </lineage>
</organism>
<dbReference type="RefSeq" id="WP_144261194.1">
    <property type="nucleotide sequence ID" value="NZ_QMDX01000002.1"/>
</dbReference>
<evidence type="ECO:0000313" key="4">
    <source>
        <dbReference type="Proteomes" id="UP000319894"/>
    </source>
</evidence>
<dbReference type="InParanoid" id="A0A554NDA2"/>
<feature type="transmembrane region" description="Helical" evidence="2">
    <location>
        <begin position="81"/>
        <end position="102"/>
    </location>
</feature>
<sequence length="136" mass="14188">MDESPHGDSDGGPGATDADVEAAVTGVEGETGQRRADDAPADDPEDLPDGVLNAPTSAEEAGHTLLEDHERETRSPWRNRLRLGAFWAGATTVALAVTLTAIVSLRRSGFSDGLAFVLGSVGMAVVVGFVFLSVRR</sequence>
<evidence type="ECO:0000256" key="1">
    <source>
        <dbReference type="SAM" id="MobiDB-lite"/>
    </source>
</evidence>
<keyword evidence="2" id="KW-1133">Transmembrane helix</keyword>
<feature type="region of interest" description="Disordered" evidence="1">
    <location>
        <begin position="1"/>
        <end position="74"/>
    </location>
</feature>